<dbReference type="SUPFAM" id="SSF48008">
    <property type="entry name" value="GntR ligand-binding domain-like"/>
    <property type="match status" value="1"/>
</dbReference>
<organism evidence="5 6">
    <name type="scientific">Candidatus Kurthia intestinigallinarum</name>
    <dbReference type="NCBI Taxonomy" id="1562256"/>
    <lineage>
        <taxon>Bacteria</taxon>
        <taxon>Bacillati</taxon>
        <taxon>Bacillota</taxon>
        <taxon>Bacilli</taxon>
        <taxon>Bacillales</taxon>
        <taxon>Caryophanaceae</taxon>
        <taxon>Kurthia</taxon>
    </lineage>
</organism>
<dbReference type="Pfam" id="PF00392">
    <property type="entry name" value="GntR"/>
    <property type="match status" value="1"/>
</dbReference>
<evidence type="ECO:0000259" key="4">
    <source>
        <dbReference type="PROSITE" id="PS50949"/>
    </source>
</evidence>
<feature type="domain" description="HTH gntR-type" evidence="4">
    <location>
        <begin position="9"/>
        <end position="77"/>
    </location>
</feature>
<evidence type="ECO:0000313" key="6">
    <source>
        <dbReference type="Proteomes" id="UP000288623"/>
    </source>
</evidence>
<dbReference type="PRINTS" id="PR00035">
    <property type="entry name" value="HTHGNTR"/>
</dbReference>
<dbReference type="GO" id="GO:0003677">
    <property type="term" value="F:DNA binding"/>
    <property type="evidence" value="ECO:0007669"/>
    <property type="project" value="UniProtKB-KW"/>
</dbReference>
<dbReference type="SMART" id="SM00345">
    <property type="entry name" value="HTH_GNTR"/>
    <property type="match status" value="1"/>
</dbReference>
<dbReference type="CDD" id="cd07377">
    <property type="entry name" value="WHTH_GntR"/>
    <property type="match status" value="1"/>
</dbReference>
<dbReference type="Gene3D" id="1.20.120.530">
    <property type="entry name" value="GntR ligand-binding domain-like"/>
    <property type="match status" value="1"/>
</dbReference>
<dbReference type="Proteomes" id="UP000288623">
    <property type="component" value="Unassembled WGS sequence"/>
</dbReference>
<dbReference type="InterPro" id="IPR008920">
    <property type="entry name" value="TF_FadR/GntR_C"/>
</dbReference>
<dbReference type="EMBL" id="JTFC01000039">
    <property type="protein sequence ID" value="RUS53192.1"/>
    <property type="molecule type" value="Genomic_DNA"/>
</dbReference>
<dbReference type="GO" id="GO:0003700">
    <property type="term" value="F:DNA-binding transcription factor activity"/>
    <property type="evidence" value="ECO:0007669"/>
    <property type="project" value="InterPro"/>
</dbReference>
<comment type="caution">
    <text evidence="5">The sequence shown here is derived from an EMBL/GenBank/DDBJ whole genome shotgun (WGS) entry which is preliminary data.</text>
</comment>
<evidence type="ECO:0000256" key="3">
    <source>
        <dbReference type="ARBA" id="ARBA00023163"/>
    </source>
</evidence>
<evidence type="ECO:0000256" key="2">
    <source>
        <dbReference type="ARBA" id="ARBA00023125"/>
    </source>
</evidence>
<proteinExistence type="predicted"/>
<sequence length="236" mass="26479">MQYQKIQSKKIYEKVADALETSILDGSLQPGDRLDSVEKLAQNFSVSRSAVREALSALKAKGLLDIRQGEGSFVNHFDASQIIFPITQSILMKKEDVQHLLEMRQIIEVGSAGSAAIHRTDEDILALQEILNTMKESLTHSGFGEMNDLAFHAAVAQASHNPLLTTFLNQVSELMLETIRDTRKLYLYTKKETLQTLYDEHLMIFEAIVAQDFSKAQQAMKIHLDNVEALLAEAFL</sequence>
<keyword evidence="6" id="KW-1185">Reference proteome</keyword>
<dbReference type="Gene3D" id="1.10.10.10">
    <property type="entry name" value="Winged helix-like DNA-binding domain superfamily/Winged helix DNA-binding domain"/>
    <property type="match status" value="1"/>
</dbReference>
<keyword evidence="1" id="KW-0805">Transcription regulation</keyword>
<dbReference type="InterPro" id="IPR011711">
    <property type="entry name" value="GntR_C"/>
</dbReference>
<dbReference type="AlphaFoldDB" id="A0A433RQY8"/>
<evidence type="ECO:0000313" key="5">
    <source>
        <dbReference type="EMBL" id="RUS53192.1"/>
    </source>
</evidence>
<dbReference type="PANTHER" id="PTHR43537:SF5">
    <property type="entry name" value="UXU OPERON TRANSCRIPTIONAL REGULATOR"/>
    <property type="match status" value="1"/>
</dbReference>
<keyword evidence="3" id="KW-0804">Transcription</keyword>
<dbReference type="Pfam" id="PF07729">
    <property type="entry name" value="FCD"/>
    <property type="match status" value="1"/>
</dbReference>
<dbReference type="OrthoDB" id="9782299at2"/>
<dbReference type="SUPFAM" id="SSF46785">
    <property type="entry name" value="Winged helix' DNA-binding domain"/>
    <property type="match status" value="1"/>
</dbReference>
<dbReference type="PANTHER" id="PTHR43537">
    <property type="entry name" value="TRANSCRIPTIONAL REGULATOR, GNTR FAMILY"/>
    <property type="match status" value="1"/>
</dbReference>
<evidence type="ECO:0000256" key="1">
    <source>
        <dbReference type="ARBA" id="ARBA00023015"/>
    </source>
</evidence>
<accession>A0A433RQY8</accession>
<dbReference type="InterPro" id="IPR036388">
    <property type="entry name" value="WH-like_DNA-bd_sf"/>
</dbReference>
<dbReference type="InterPro" id="IPR036390">
    <property type="entry name" value="WH_DNA-bd_sf"/>
</dbReference>
<dbReference type="InterPro" id="IPR000524">
    <property type="entry name" value="Tscrpt_reg_HTH_GntR"/>
</dbReference>
<gene>
    <name evidence="5" type="ORF">QI30_15165</name>
</gene>
<dbReference type="RefSeq" id="WP_126991448.1">
    <property type="nucleotide sequence ID" value="NZ_JTFC01000039.1"/>
</dbReference>
<dbReference type="SMART" id="SM00895">
    <property type="entry name" value="FCD"/>
    <property type="match status" value="1"/>
</dbReference>
<reference evidence="5 6" key="1">
    <citation type="submission" date="2014-11" db="EMBL/GenBank/DDBJ databases">
        <title>Genome sequence and analysis of novel Kurthia sp.</title>
        <authorList>
            <person name="Lawson J.N."/>
            <person name="Gonzalez J.E."/>
            <person name="Rinauldi L."/>
            <person name="Xuan Z."/>
            <person name="Firman A."/>
            <person name="Shaddox L."/>
            <person name="Trudeau A."/>
            <person name="Shah S."/>
            <person name="Reiman D."/>
        </authorList>
    </citation>
    <scope>NUCLEOTIDE SEQUENCE [LARGE SCALE GENOMIC DNA]</scope>
    <source>
        <strain evidence="5 6">3B1D</strain>
    </source>
</reference>
<keyword evidence="2" id="KW-0238">DNA-binding</keyword>
<name>A0A433RQY8_9BACL</name>
<protein>
    <submittedName>
        <fullName evidence="5">GntR family transcriptional regulator</fullName>
    </submittedName>
</protein>
<dbReference type="PROSITE" id="PS50949">
    <property type="entry name" value="HTH_GNTR"/>
    <property type="match status" value="1"/>
</dbReference>